<feature type="transmembrane region" description="Helical" evidence="1">
    <location>
        <begin position="90"/>
        <end position="108"/>
    </location>
</feature>
<protein>
    <submittedName>
        <fullName evidence="2">Uncharacterized protein</fullName>
    </submittedName>
</protein>
<dbReference type="InParanoid" id="A0A395JHP3"/>
<dbReference type="AlphaFoldDB" id="A0A395JHP3"/>
<keyword evidence="1" id="KW-0812">Transmembrane</keyword>
<name>A0A395JHP3_9GAMM</name>
<gene>
    <name evidence="2" type="ORF">DFR28_1119</name>
</gene>
<evidence type="ECO:0000313" key="2">
    <source>
        <dbReference type="EMBL" id="RBP47035.1"/>
    </source>
</evidence>
<keyword evidence="3" id="KW-1185">Reference proteome</keyword>
<evidence type="ECO:0000256" key="1">
    <source>
        <dbReference type="SAM" id="Phobius"/>
    </source>
</evidence>
<reference evidence="2 3" key="1">
    <citation type="submission" date="2018-06" db="EMBL/GenBank/DDBJ databases">
        <title>Genomic Encyclopedia of Type Strains, Phase IV (KMG-IV): sequencing the most valuable type-strain genomes for metagenomic binning, comparative biology and taxonomic classification.</title>
        <authorList>
            <person name="Goeker M."/>
        </authorList>
    </citation>
    <scope>NUCLEOTIDE SEQUENCE [LARGE SCALE GENOMIC DNA]</scope>
    <source>
        <strain evidence="2 3">DSM 24032</strain>
    </source>
</reference>
<keyword evidence="1" id="KW-1133">Transmembrane helix</keyword>
<comment type="caution">
    <text evidence="2">The sequence shown here is derived from an EMBL/GenBank/DDBJ whole genome shotgun (WGS) entry which is preliminary data.</text>
</comment>
<feature type="transmembrane region" description="Helical" evidence="1">
    <location>
        <begin position="56"/>
        <end position="78"/>
    </location>
</feature>
<sequence length="117" mass="13281">MKEPDYNRCSQQELADVLGNIDREKYRDRYLRAKAVFDSRGGNSEPIDDENSKSPMASWGFLLVLFLLLNYVLGVLLPEGSFSSESNRTMSIRAIIFIVLVGFGLLVYPGRDNEKEN</sequence>
<dbReference type="Proteomes" id="UP000253083">
    <property type="component" value="Unassembled WGS sequence"/>
</dbReference>
<evidence type="ECO:0000313" key="3">
    <source>
        <dbReference type="Proteomes" id="UP000253083"/>
    </source>
</evidence>
<dbReference type="RefSeq" id="WP_113956011.1">
    <property type="nucleotide sequence ID" value="NZ_QNRT01000011.1"/>
</dbReference>
<dbReference type="OrthoDB" id="7041927at2"/>
<dbReference type="EMBL" id="QNRT01000011">
    <property type="protein sequence ID" value="RBP47035.1"/>
    <property type="molecule type" value="Genomic_DNA"/>
</dbReference>
<organism evidence="2 3">
    <name type="scientific">Arenicella xantha</name>
    <dbReference type="NCBI Taxonomy" id="644221"/>
    <lineage>
        <taxon>Bacteria</taxon>
        <taxon>Pseudomonadati</taxon>
        <taxon>Pseudomonadota</taxon>
        <taxon>Gammaproteobacteria</taxon>
        <taxon>Arenicellales</taxon>
        <taxon>Arenicellaceae</taxon>
        <taxon>Arenicella</taxon>
    </lineage>
</organism>
<proteinExistence type="predicted"/>
<keyword evidence="1" id="KW-0472">Membrane</keyword>
<accession>A0A395JHP3</accession>